<feature type="non-terminal residue" evidence="3">
    <location>
        <position position="1"/>
    </location>
</feature>
<dbReference type="Pfam" id="PF00078">
    <property type="entry name" value="RVT_1"/>
    <property type="match status" value="1"/>
</dbReference>
<dbReference type="InterPro" id="IPR043502">
    <property type="entry name" value="DNA/RNA_pol_sf"/>
</dbReference>
<dbReference type="CDD" id="cd01647">
    <property type="entry name" value="RT_LTR"/>
    <property type="match status" value="1"/>
</dbReference>
<dbReference type="InterPro" id="IPR011009">
    <property type="entry name" value="Kinase-like_dom_sf"/>
</dbReference>
<dbReference type="Gene3D" id="3.30.70.270">
    <property type="match status" value="1"/>
</dbReference>
<reference evidence="3" key="2">
    <citation type="submission" date="2014-07" db="EMBL/GenBank/DDBJ databases">
        <authorList>
            <person name="Hull J."/>
        </authorList>
    </citation>
    <scope>NUCLEOTIDE SEQUENCE</scope>
</reference>
<dbReference type="Gene3D" id="3.10.10.10">
    <property type="entry name" value="HIV Type 1 Reverse Transcriptase, subunit A, domain 1"/>
    <property type="match status" value="1"/>
</dbReference>
<dbReference type="GO" id="GO:0005524">
    <property type="term" value="F:ATP binding"/>
    <property type="evidence" value="ECO:0007669"/>
    <property type="project" value="InterPro"/>
</dbReference>
<name>A0A0A9Z296_LYGHE</name>
<reference evidence="3" key="1">
    <citation type="journal article" date="2014" name="PLoS ONE">
        <title>Transcriptome-Based Identification of ABC Transporters in the Western Tarnished Plant Bug Lygus hesperus.</title>
        <authorList>
            <person name="Hull J.J."/>
            <person name="Chaney K."/>
            <person name="Geib S.M."/>
            <person name="Fabrick J.A."/>
            <person name="Brent C.S."/>
            <person name="Walsh D."/>
            <person name="Lavine L.C."/>
        </authorList>
    </citation>
    <scope>NUCLEOTIDE SEQUENCE</scope>
</reference>
<dbReference type="PROSITE" id="PS50011">
    <property type="entry name" value="PROTEIN_KINASE_DOM"/>
    <property type="match status" value="1"/>
</dbReference>
<dbReference type="Gene3D" id="1.10.510.10">
    <property type="entry name" value="Transferase(Phosphotransferase) domain 1"/>
    <property type="match status" value="1"/>
</dbReference>
<dbReference type="PROSITE" id="PS50878">
    <property type="entry name" value="RT_POL"/>
    <property type="match status" value="1"/>
</dbReference>
<protein>
    <submittedName>
        <fullName evidence="3">Uncharacterized protein</fullName>
    </submittedName>
</protein>
<evidence type="ECO:0000259" key="1">
    <source>
        <dbReference type="PROSITE" id="PS50011"/>
    </source>
</evidence>
<dbReference type="PANTHER" id="PTHR24559:SF444">
    <property type="entry name" value="REVERSE TRANSCRIPTASE DOMAIN-CONTAINING PROTEIN"/>
    <property type="match status" value="1"/>
</dbReference>
<gene>
    <name evidence="3" type="ORF">CM83_10740</name>
</gene>
<sequence>VDFGLSQKYSVTTALPDRKKAHNGTLQFVSRDGHLGIATRRGDLESLGYNLLYWLTGTLPWLRKTSDKNAIHKLKSEYMTNLIKRSNCPKLSIVEKFLIYVAKLGKTEAPNYNFVKSLMKIDPTINPNRNENSSPPPAVCKRVNSENKKTTTPADPNIIPLGTGLTEEKQEKIIKLIRQYEDVFSWDGTDLGTCNVLKHEIKLTSDRPVYSRPYRVSRKEREIIEGHIQEMLSNQVIEPSSSPFASPVVLVKKKDSDGNYTDTRLCVDFRRLNQVTERDNIPVPRIEDILSCIENTSLFSSLDLKQGYFQIAMAENSKPYTSFVVPGGQWQFKKMPFGLSTAPNTFCRTMGCVLAGLLYENIWCYLDDIFVATPDDIDLHCRKLEQI</sequence>
<evidence type="ECO:0000259" key="2">
    <source>
        <dbReference type="PROSITE" id="PS50878"/>
    </source>
</evidence>
<feature type="non-terminal residue" evidence="3">
    <location>
        <position position="387"/>
    </location>
</feature>
<dbReference type="SUPFAM" id="SSF56672">
    <property type="entry name" value="DNA/RNA polymerases"/>
    <property type="match status" value="1"/>
</dbReference>
<accession>A0A0A9Z296</accession>
<dbReference type="InterPro" id="IPR053134">
    <property type="entry name" value="RNA-dir_DNA_polymerase"/>
</dbReference>
<proteinExistence type="predicted"/>
<feature type="domain" description="Reverse transcriptase" evidence="2">
    <location>
        <begin position="232"/>
        <end position="387"/>
    </location>
</feature>
<dbReference type="AlphaFoldDB" id="A0A0A9Z296"/>
<dbReference type="InterPro" id="IPR043128">
    <property type="entry name" value="Rev_trsase/Diguanyl_cyclase"/>
</dbReference>
<dbReference type="SUPFAM" id="SSF56112">
    <property type="entry name" value="Protein kinase-like (PK-like)"/>
    <property type="match status" value="1"/>
</dbReference>
<dbReference type="InterPro" id="IPR000719">
    <property type="entry name" value="Prot_kinase_dom"/>
</dbReference>
<dbReference type="PANTHER" id="PTHR24559">
    <property type="entry name" value="TRANSPOSON TY3-I GAG-POL POLYPROTEIN"/>
    <property type="match status" value="1"/>
</dbReference>
<feature type="domain" description="Protein kinase" evidence="1">
    <location>
        <begin position="1"/>
        <end position="139"/>
    </location>
</feature>
<dbReference type="GO" id="GO:0071897">
    <property type="term" value="P:DNA biosynthetic process"/>
    <property type="evidence" value="ECO:0007669"/>
    <property type="project" value="UniProtKB-ARBA"/>
</dbReference>
<dbReference type="EMBL" id="GBHO01004207">
    <property type="protein sequence ID" value="JAG39397.1"/>
    <property type="molecule type" value="Transcribed_RNA"/>
</dbReference>
<dbReference type="InterPro" id="IPR000477">
    <property type="entry name" value="RT_dom"/>
</dbReference>
<evidence type="ECO:0000313" key="3">
    <source>
        <dbReference type="EMBL" id="JAG39397.1"/>
    </source>
</evidence>
<dbReference type="GO" id="GO:0004672">
    <property type="term" value="F:protein kinase activity"/>
    <property type="evidence" value="ECO:0007669"/>
    <property type="project" value="InterPro"/>
</dbReference>
<organism evidence="3">
    <name type="scientific">Lygus hesperus</name>
    <name type="common">Western plant bug</name>
    <dbReference type="NCBI Taxonomy" id="30085"/>
    <lineage>
        <taxon>Eukaryota</taxon>
        <taxon>Metazoa</taxon>
        <taxon>Ecdysozoa</taxon>
        <taxon>Arthropoda</taxon>
        <taxon>Hexapoda</taxon>
        <taxon>Insecta</taxon>
        <taxon>Pterygota</taxon>
        <taxon>Neoptera</taxon>
        <taxon>Paraneoptera</taxon>
        <taxon>Hemiptera</taxon>
        <taxon>Heteroptera</taxon>
        <taxon>Panheteroptera</taxon>
        <taxon>Cimicomorpha</taxon>
        <taxon>Miridae</taxon>
        <taxon>Mirini</taxon>
        <taxon>Lygus</taxon>
    </lineage>
</organism>